<gene>
    <name evidence="1" type="ORF">MM415A05793_0013</name>
    <name evidence="2" type="ORF">TM448B01622_0002</name>
</gene>
<accession>A0A6M3JI52</accession>
<dbReference type="AlphaFoldDB" id="A0A6M3JI52"/>
<dbReference type="EMBL" id="MT141647">
    <property type="protein sequence ID" value="QJA68772.1"/>
    <property type="molecule type" value="Genomic_DNA"/>
</dbReference>
<evidence type="ECO:0000313" key="1">
    <source>
        <dbReference type="EMBL" id="QJA68772.1"/>
    </source>
</evidence>
<evidence type="ECO:0000313" key="2">
    <source>
        <dbReference type="EMBL" id="QJH99587.1"/>
    </source>
</evidence>
<dbReference type="EMBL" id="MT144798">
    <property type="protein sequence ID" value="QJH99587.1"/>
    <property type="molecule type" value="Genomic_DNA"/>
</dbReference>
<organism evidence="1">
    <name type="scientific">viral metagenome</name>
    <dbReference type="NCBI Taxonomy" id="1070528"/>
    <lineage>
        <taxon>unclassified sequences</taxon>
        <taxon>metagenomes</taxon>
        <taxon>organismal metagenomes</taxon>
    </lineage>
</organism>
<reference evidence="1" key="1">
    <citation type="submission" date="2020-03" db="EMBL/GenBank/DDBJ databases">
        <title>The deep terrestrial virosphere.</title>
        <authorList>
            <person name="Holmfeldt K."/>
            <person name="Nilsson E."/>
            <person name="Simone D."/>
            <person name="Lopez-Fernandez M."/>
            <person name="Wu X."/>
            <person name="de Brujin I."/>
            <person name="Lundin D."/>
            <person name="Andersson A."/>
            <person name="Bertilsson S."/>
            <person name="Dopson M."/>
        </authorList>
    </citation>
    <scope>NUCLEOTIDE SEQUENCE</scope>
    <source>
        <strain evidence="1">MM415A05793</strain>
        <strain evidence="2">TM448B01622</strain>
    </source>
</reference>
<protein>
    <submittedName>
        <fullName evidence="1">Uncharacterized protein</fullName>
    </submittedName>
</protein>
<name>A0A6M3JI52_9ZZZZ</name>
<proteinExistence type="predicted"/>
<sequence>MKDKELREVLEKGKIIKNVDYLAVPFVMNGDIKGKLDRACEIITLLLEYLNLEYVPPENATAKLVKKPLETKKTK</sequence>